<dbReference type="AlphaFoldDB" id="A0A382JZU1"/>
<proteinExistence type="predicted"/>
<evidence type="ECO:0000313" key="1">
    <source>
        <dbReference type="EMBL" id="SVC16782.1"/>
    </source>
</evidence>
<dbReference type="EMBL" id="UINC01077040">
    <property type="protein sequence ID" value="SVC16782.1"/>
    <property type="molecule type" value="Genomic_DNA"/>
</dbReference>
<reference evidence="1" key="1">
    <citation type="submission" date="2018-05" db="EMBL/GenBank/DDBJ databases">
        <authorList>
            <person name="Lanie J.A."/>
            <person name="Ng W.-L."/>
            <person name="Kazmierczak K.M."/>
            <person name="Andrzejewski T.M."/>
            <person name="Davidsen T.M."/>
            <person name="Wayne K.J."/>
            <person name="Tettelin H."/>
            <person name="Glass J.I."/>
            <person name="Rusch D."/>
            <person name="Podicherti R."/>
            <person name="Tsui H.-C.T."/>
            <person name="Winkler M.E."/>
        </authorList>
    </citation>
    <scope>NUCLEOTIDE SEQUENCE</scope>
</reference>
<sequence>MLKIIPVLLSLLIFPFNYTYAGCGSCKIDKTVKKVSTVPGVLNQVPDSGKIVGSVHASCGMCNFGVKTKKGCDLSIKIGENVYGVRGTSIEDHGDSHAEDGFCNMIRTASVSGYITGDYFIAESFEVLKD</sequence>
<dbReference type="InterPro" id="IPR045950">
    <property type="entry name" value="DUF6370"/>
</dbReference>
<accession>A0A382JZU1</accession>
<protein>
    <submittedName>
        <fullName evidence="1">Uncharacterized protein</fullName>
    </submittedName>
</protein>
<dbReference type="Pfam" id="PF19897">
    <property type="entry name" value="DUF6370"/>
    <property type="match status" value="1"/>
</dbReference>
<organism evidence="1">
    <name type="scientific">marine metagenome</name>
    <dbReference type="NCBI Taxonomy" id="408172"/>
    <lineage>
        <taxon>unclassified sequences</taxon>
        <taxon>metagenomes</taxon>
        <taxon>ecological metagenomes</taxon>
    </lineage>
</organism>
<gene>
    <name evidence="1" type="ORF">METZ01_LOCUS269636</name>
</gene>
<name>A0A382JZU1_9ZZZZ</name>